<reference evidence="3 4" key="1">
    <citation type="submission" date="2024-02" db="EMBL/GenBank/DDBJ databases">
        <title>Herpetosiphon gulosus NBRC 112829.</title>
        <authorList>
            <person name="Ichikawa N."/>
            <person name="Katano-Makiyama Y."/>
            <person name="Hidaka K."/>
        </authorList>
    </citation>
    <scope>NUCLEOTIDE SEQUENCE [LARGE SCALE GENOMIC DNA]</scope>
    <source>
        <strain evidence="3 4">NBRC 112829</strain>
    </source>
</reference>
<dbReference type="InterPro" id="IPR003961">
    <property type="entry name" value="FN3_dom"/>
</dbReference>
<protein>
    <recommendedName>
        <fullName evidence="5">Peptidase C51 domain-containing protein</fullName>
    </recommendedName>
</protein>
<accession>A0ABP9WV84</accession>
<evidence type="ECO:0008006" key="5">
    <source>
        <dbReference type="Google" id="ProtNLM"/>
    </source>
</evidence>
<organism evidence="3 4">
    <name type="scientific">Herpetosiphon gulosus</name>
    <dbReference type="NCBI Taxonomy" id="1973496"/>
    <lineage>
        <taxon>Bacteria</taxon>
        <taxon>Bacillati</taxon>
        <taxon>Chloroflexota</taxon>
        <taxon>Chloroflexia</taxon>
        <taxon>Herpetosiphonales</taxon>
        <taxon>Herpetosiphonaceae</taxon>
        <taxon>Herpetosiphon</taxon>
    </lineage>
</organism>
<comment type="caution">
    <text evidence="3">The sequence shown here is derived from an EMBL/GenBank/DDBJ whole genome shotgun (WGS) entry which is preliminary data.</text>
</comment>
<evidence type="ECO:0000259" key="2">
    <source>
        <dbReference type="PROSITE" id="PS50911"/>
    </source>
</evidence>
<dbReference type="Proteomes" id="UP001428290">
    <property type="component" value="Unassembled WGS sequence"/>
</dbReference>
<dbReference type="InterPro" id="IPR051705">
    <property type="entry name" value="Gsp_Synthetase/Amidase"/>
</dbReference>
<keyword evidence="4" id="KW-1185">Reference proteome</keyword>
<dbReference type="InterPro" id="IPR038765">
    <property type="entry name" value="Papain-like_cys_pep_sf"/>
</dbReference>
<dbReference type="PROSITE" id="PS50853">
    <property type="entry name" value="FN3"/>
    <property type="match status" value="1"/>
</dbReference>
<dbReference type="Gene3D" id="2.60.40.10">
    <property type="entry name" value="Immunoglobulins"/>
    <property type="match status" value="1"/>
</dbReference>
<dbReference type="PROSITE" id="PS50911">
    <property type="entry name" value="CHAP"/>
    <property type="match status" value="1"/>
</dbReference>
<evidence type="ECO:0000313" key="3">
    <source>
        <dbReference type="EMBL" id="GAA5527117.1"/>
    </source>
</evidence>
<dbReference type="Pfam" id="PF18885">
    <property type="entry name" value="DUF5648"/>
    <property type="match status" value="2"/>
</dbReference>
<dbReference type="InterPro" id="IPR043708">
    <property type="entry name" value="DUF5648"/>
</dbReference>
<evidence type="ECO:0000313" key="4">
    <source>
        <dbReference type="Proteomes" id="UP001428290"/>
    </source>
</evidence>
<sequence length="591" mass="64279">MGVIISRWLIIVGLLIGLTSLVGVAQRAEASPIGAERIMLTGNAWLNGMGVEVIYPLRSGDPGNQGTYGLQYQCVELIQRLYAMRLGYPSRWAVASAYQMEFIPGRAQFEDLTFHANGSTQLPQLGDIVVFPPVTGNPHGHVAIVSMVSANQVEVIQQNAWTSSAQPMFRQSFQLRRVNGGYTIVGNARGWIHSPRWNFAGTTANYRPLRLFWQGAREDNFTTASLQGEISAAAAGYASARTEGFVFSHSAAGRIPLQQYWHSDRGDNIVVATTAGINDAVNAGYSFVRTEGYIYPTPQQHTVPLKLFWSSARQDNFTTSTAEGEQSALAAGYSFVRIEGYVFAARPLQLYWQANRGDNFTTATAEGIASAQAAGYSFVRTEGYVFADPLPDTVPLKLFWNANRQDNYVTATASGEAAALAAGYTFVRIEGYVLPTNGVGLRPLELFWHSGRGDNFTTSSSAGATDARNAGYQFALNEGYIYGSVPAGFSPVATVTSNAQTTHIQWDAVTGATHYFVQYSQLNASKKRQTGDNNPPIQVVVTQATEIVIDSPLLQDVRVRSCNSEGCSASITEEEIFTVPILQTFLPAISR</sequence>
<proteinExistence type="predicted"/>
<dbReference type="EMBL" id="BAABRU010000003">
    <property type="protein sequence ID" value="GAA5527117.1"/>
    <property type="molecule type" value="Genomic_DNA"/>
</dbReference>
<evidence type="ECO:0000259" key="1">
    <source>
        <dbReference type="PROSITE" id="PS50853"/>
    </source>
</evidence>
<dbReference type="Gene3D" id="3.90.1720.10">
    <property type="entry name" value="endopeptidase domain like (from Nostoc punctiforme)"/>
    <property type="match status" value="1"/>
</dbReference>
<dbReference type="InterPro" id="IPR007921">
    <property type="entry name" value="CHAP_dom"/>
</dbReference>
<dbReference type="Pfam" id="PF05257">
    <property type="entry name" value="CHAP"/>
    <property type="match status" value="1"/>
</dbReference>
<gene>
    <name evidence="3" type="ORF">Hgul01_00899</name>
</gene>
<feature type="domain" description="Peptidase C51" evidence="2">
    <location>
        <begin position="49"/>
        <end position="186"/>
    </location>
</feature>
<dbReference type="PANTHER" id="PTHR30094:SF0">
    <property type="entry name" value="BIFUNCTIONAL GLUTATHIONYLSPERMIDINE SYNTHETASE_AMIDASE-RELATED"/>
    <property type="match status" value="1"/>
</dbReference>
<dbReference type="RefSeq" id="WP_345720753.1">
    <property type="nucleotide sequence ID" value="NZ_BAABRU010000003.1"/>
</dbReference>
<feature type="domain" description="Fibronectin type-III" evidence="1">
    <location>
        <begin position="485"/>
        <end position="581"/>
    </location>
</feature>
<name>A0ABP9WV84_9CHLR</name>
<dbReference type="SUPFAM" id="SSF54001">
    <property type="entry name" value="Cysteine proteinases"/>
    <property type="match status" value="1"/>
</dbReference>
<dbReference type="InterPro" id="IPR013783">
    <property type="entry name" value="Ig-like_fold"/>
</dbReference>
<dbReference type="PANTHER" id="PTHR30094">
    <property type="entry name" value="BIFUNCTIONAL GLUTATHIONYLSPERMIDINE SYNTHETASE/AMIDASE-RELATED"/>
    <property type="match status" value="1"/>
</dbReference>